<protein>
    <submittedName>
        <fullName evidence="3">Uncharacterized protein</fullName>
    </submittedName>
</protein>
<dbReference type="AlphaFoldDB" id="A0A8E2JK05"/>
<feature type="region of interest" description="Disordered" evidence="1">
    <location>
        <begin position="73"/>
        <end position="131"/>
    </location>
</feature>
<name>A0A8E2JK05_9PEZI</name>
<feature type="compositionally biased region" description="Polar residues" evidence="1">
    <location>
        <begin position="108"/>
        <end position="117"/>
    </location>
</feature>
<keyword evidence="2" id="KW-1133">Transmembrane helix</keyword>
<proteinExistence type="predicted"/>
<gene>
    <name evidence="3" type="ORF">K432DRAFT_421764</name>
</gene>
<sequence length="679" mass="77491">MSSSDHVRTGKWIDYSHHNRTQLLESDFWAEWFKSLAAVCLALSGPYIFAILKNLIVGLHWWWNYVPDRDENQPLLDRRRSPRSSQRIAATQHRARQPDNVAAEDGDQSQGNANSQSVEDEDQDNQADSRDAIGPMEVFMRAKGGRETIKEFFNSVFQDVSGFSAQHATIMVVILTAILAVFVAQIVANVFSAKIATDRAALSSSKFCGIYDFNGDDAGPEDAARADVYNYQQEARAGEYAQNCYGSQNATASMRCNFFYKRSISVKYSYPDRCPFETHPDRRPCYGGLYSAVTFDTGIVDASELGINSKITHKFRRKSTCVPLSMEYPFVRNVTTHNSNSPTFHYYYGGRYSLDEDDYKCSFPKLISNYTYETSGNPYDWLAPVYSVSTYSTSLYPECDYWQPLPELKPPENSTLTIMFVSSMHIDYLKRSEDPIFPATKPRNIPGFRDPFYYNDNPIARALACVDTTELCSPDETVCWSMTADLPDEVPHIPAYWLMKWSLENSNIYDSIKWRLGTALLAQQKISQSVSRPLKEDHWKEEARALFETSLARIQYDAWSIANGEGREKTGYIDYTPDEGKNKLCGLYKFNSTGYTNVNLWAFIGFVFVLPTTFILSIETNTFIDCFSGCRGRGREAPPDGEDTSTRSWEPLLFVSLLQVVYYSLRLPFWGIYWLYKKL</sequence>
<reference evidence="3 4" key="1">
    <citation type="journal article" date="2016" name="Nat. Commun.">
        <title>Ectomycorrhizal ecology is imprinted in the genome of the dominant symbiotic fungus Cenococcum geophilum.</title>
        <authorList>
            <consortium name="DOE Joint Genome Institute"/>
            <person name="Peter M."/>
            <person name="Kohler A."/>
            <person name="Ohm R.A."/>
            <person name="Kuo A."/>
            <person name="Krutzmann J."/>
            <person name="Morin E."/>
            <person name="Arend M."/>
            <person name="Barry K.W."/>
            <person name="Binder M."/>
            <person name="Choi C."/>
            <person name="Clum A."/>
            <person name="Copeland A."/>
            <person name="Grisel N."/>
            <person name="Haridas S."/>
            <person name="Kipfer T."/>
            <person name="LaButti K."/>
            <person name="Lindquist E."/>
            <person name="Lipzen A."/>
            <person name="Maire R."/>
            <person name="Meier B."/>
            <person name="Mihaltcheva S."/>
            <person name="Molinier V."/>
            <person name="Murat C."/>
            <person name="Poggeler S."/>
            <person name="Quandt C.A."/>
            <person name="Sperisen C."/>
            <person name="Tritt A."/>
            <person name="Tisserant E."/>
            <person name="Crous P.W."/>
            <person name="Henrissat B."/>
            <person name="Nehls U."/>
            <person name="Egli S."/>
            <person name="Spatafora J.W."/>
            <person name="Grigoriev I.V."/>
            <person name="Martin F.M."/>
        </authorList>
    </citation>
    <scope>NUCLEOTIDE SEQUENCE [LARGE SCALE GENOMIC DNA]</scope>
    <source>
        <strain evidence="3 4">CBS 459.81</strain>
    </source>
</reference>
<keyword evidence="4" id="KW-1185">Reference proteome</keyword>
<evidence type="ECO:0000313" key="3">
    <source>
        <dbReference type="EMBL" id="OCK85505.1"/>
    </source>
</evidence>
<evidence type="ECO:0000256" key="1">
    <source>
        <dbReference type="SAM" id="MobiDB-lite"/>
    </source>
</evidence>
<evidence type="ECO:0000256" key="2">
    <source>
        <dbReference type="SAM" id="Phobius"/>
    </source>
</evidence>
<feature type="transmembrane region" description="Helical" evidence="2">
    <location>
        <begin position="598"/>
        <end position="618"/>
    </location>
</feature>
<feature type="transmembrane region" description="Helical" evidence="2">
    <location>
        <begin position="168"/>
        <end position="191"/>
    </location>
</feature>
<evidence type="ECO:0000313" key="4">
    <source>
        <dbReference type="Proteomes" id="UP000250266"/>
    </source>
</evidence>
<keyword evidence="2" id="KW-0472">Membrane</keyword>
<dbReference type="OrthoDB" id="3540210at2759"/>
<organism evidence="3 4">
    <name type="scientific">Lepidopterella palustris CBS 459.81</name>
    <dbReference type="NCBI Taxonomy" id="1314670"/>
    <lineage>
        <taxon>Eukaryota</taxon>
        <taxon>Fungi</taxon>
        <taxon>Dikarya</taxon>
        <taxon>Ascomycota</taxon>
        <taxon>Pezizomycotina</taxon>
        <taxon>Dothideomycetes</taxon>
        <taxon>Pleosporomycetidae</taxon>
        <taxon>Mytilinidiales</taxon>
        <taxon>Argynnaceae</taxon>
        <taxon>Lepidopterella</taxon>
    </lineage>
</organism>
<keyword evidence="2" id="KW-0812">Transmembrane</keyword>
<feature type="transmembrane region" description="Helical" evidence="2">
    <location>
        <begin position="652"/>
        <end position="676"/>
    </location>
</feature>
<accession>A0A8E2JK05</accession>
<dbReference type="EMBL" id="KV744818">
    <property type="protein sequence ID" value="OCK85505.1"/>
    <property type="molecule type" value="Genomic_DNA"/>
</dbReference>
<dbReference type="Proteomes" id="UP000250266">
    <property type="component" value="Unassembled WGS sequence"/>
</dbReference>
<feature type="transmembrane region" description="Helical" evidence="2">
    <location>
        <begin position="36"/>
        <end position="63"/>
    </location>
</feature>